<accession>A0A6J5MXR3</accession>
<organism evidence="1">
    <name type="scientific">uncultured Caudovirales phage</name>
    <dbReference type="NCBI Taxonomy" id="2100421"/>
    <lineage>
        <taxon>Viruses</taxon>
        <taxon>Duplodnaviria</taxon>
        <taxon>Heunggongvirae</taxon>
        <taxon>Uroviricota</taxon>
        <taxon>Caudoviricetes</taxon>
        <taxon>Peduoviridae</taxon>
        <taxon>Maltschvirus</taxon>
        <taxon>Maltschvirus maltsch</taxon>
    </lineage>
</organism>
<proteinExistence type="predicted"/>
<gene>
    <name evidence="1" type="ORF">UFOVP597_14</name>
</gene>
<name>A0A6J5MXR3_9CAUD</name>
<dbReference type="Gene3D" id="3.40.50.150">
    <property type="entry name" value="Vaccinia Virus protein VP39"/>
    <property type="match status" value="1"/>
</dbReference>
<reference evidence="1" key="1">
    <citation type="submission" date="2020-04" db="EMBL/GenBank/DDBJ databases">
        <authorList>
            <person name="Chiriac C."/>
            <person name="Salcher M."/>
            <person name="Ghai R."/>
            <person name="Kavagutti S V."/>
        </authorList>
    </citation>
    <scope>NUCLEOTIDE SEQUENCE</scope>
</reference>
<protein>
    <submittedName>
        <fullName evidence="1">Uncharacterized protein</fullName>
    </submittedName>
</protein>
<dbReference type="InterPro" id="IPR029063">
    <property type="entry name" value="SAM-dependent_MTases_sf"/>
</dbReference>
<sequence>MNGLNFKNMQNKIYNIDQGNNFGKWSDPTSRFMYEDSLKEILSEIEIPEIVADYGGANGILKGFIKNIITIDIDESKNPDIVDDILKHEGNYNLIIIRFVLHYLNDYEVLELFENINKYHEGKILVIQFINEDLKSKYKNSKNEFKYFRTKDQLEKLLPEAKLIYSKEYLCSKEFYKNRLKIEDAKSHFESINAYLF</sequence>
<evidence type="ECO:0000313" key="1">
    <source>
        <dbReference type="EMBL" id="CAB4151368.1"/>
    </source>
</evidence>
<dbReference type="EMBL" id="LR796564">
    <property type="protein sequence ID" value="CAB4151368.1"/>
    <property type="molecule type" value="Genomic_DNA"/>
</dbReference>
<dbReference type="SUPFAM" id="SSF53335">
    <property type="entry name" value="S-adenosyl-L-methionine-dependent methyltransferases"/>
    <property type="match status" value="1"/>
</dbReference>